<dbReference type="InterPro" id="IPR004695">
    <property type="entry name" value="SLAC1/Mae1/Ssu1/TehA"/>
</dbReference>
<feature type="transmembrane region" description="Helical" evidence="8">
    <location>
        <begin position="193"/>
        <end position="216"/>
    </location>
</feature>
<reference evidence="9 10" key="1">
    <citation type="submission" date="2019-06" db="EMBL/GenBank/DDBJ databases">
        <title>A novel bacterium of genus Amaricoccus, isolated from marine sediment.</title>
        <authorList>
            <person name="Huang H."/>
            <person name="Mo K."/>
            <person name="Hu Y."/>
        </authorList>
    </citation>
    <scope>NUCLEOTIDE SEQUENCE [LARGE SCALE GENOMIC DNA]</scope>
    <source>
        <strain evidence="9 10">HB172011</strain>
    </source>
</reference>
<organism evidence="9 10">
    <name type="scientific">Amaricoccus solimangrovi</name>
    <dbReference type="NCBI Taxonomy" id="2589815"/>
    <lineage>
        <taxon>Bacteria</taxon>
        <taxon>Pseudomonadati</taxon>
        <taxon>Pseudomonadota</taxon>
        <taxon>Alphaproteobacteria</taxon>
        <taxon>Rhodobacterales</taxon>
        <taxon>Paracoccaceae</taxon>
        <taxon>Amaricoccus</taxon>
    </lineage>
</organism>
<dbReference type="RefSeq" id="WP_140454711.1">
    <property type="nucleotide sequence ID" value="NZ_VFRP01000013.1"/>
</dbReference>
<evidence type="ECO:0000256" key="7">
    <source>
        <dbReference type="ARBA" id="ARBA00023136"/>
    </source>
</evidence>
<dbReference type="EMBL" id="VFRP01000013">
    <property type="protein sequence ID" value="TPE49709.1"/>
    <property type="molecule type" value="Genomic_DNA"/>
</dbReference>
<dbReference type="GO" id="GO:0000319">
    <property type="term" value="F:sulfite transmembrane transporter activity"/>
    <property type="evidence" value="ECO:0007669"/>
    <property type="project" value="TreeGrafter"/>
</dbReference>
<evidence type="ECO:0000256" key="4">
    <source>
        <dbReference type="ARBA" id="ARBA00022475"/>
    </source>
</evidence>
<dbReference type="Pfam" id="PF03595">
    <property type="entry name" value="SLAC1"/>
    <property type="match status" value="1"/>
</dbReference>
<accession>A0A501WJL0</accession>
<comment type="subcellular location">
    <subcellularLocation>
        <location evidence="1">Cell membrane</location>
        <topology evidence="1">Multi-pass membrane protein</topology>
    </subcellularLocation>
</comment>
<keyword evidence="4" id="KW-1003">Cell membrane</keyword>
<keyword evidence="10" id="KW-1185">Reference proteome</keyword>
<evidence type="ECO:0000256" key="6">
    <source>
        <dbReference type="ARBA" id="ARBA00022989"/>
    </source>
</evidence>
<feature type="transmembrane region" description="Helical" evidence="8">
    <location>
        <begin position="157"/>
        <end position="181"/>
    </location>
</feature>
<feature type="transmembrane region" description="Helical" evidence="8">
    <location>
        <begin position="328"/>
        <end position="349"/>
    </location>
</feature>
<evidence type="ECO:0000256" key="5">
    <source>
        <dbReference type="ARBA" id="ARBA00022692"/>
    </source>
</evidence>
<keyword evidence="6 8" id="KW-1133">Transmembrane helix</keyword>
<evidence type="ECO:0000256" key="8">
    <source>
        <dbReference type="SAM" id="Phobius"/>
    </source>
</evidence>
<dbReference type="Proteomes" id="UP000319255">
    <property type="component" value="Unassembled WGS sequence"/>
</dbReference>
<keyword evidence="5 8" id="KW-0812">Transmembrane</keyword>
<feature type="transmembrane region" description="Helical" evidence="8">
    <location>
        <begin position="258"/>
        <end position="282"/>
    </location>
</feature>
<dbReference type="GO" id="GO:0005886">
    <property type="term" value="C:plasma membrane"/>
    <property type="evidence" value="ECO:0007669"/>
    <property type="project" value="UniProtKB-SubCell"/>
</dbReference>
<name>A0A501WJL0_9RHOB</name>
<protein>
    <submittedName>
        <fullName evidence="9">C4-dicarboxylate ABC transporter</fullName>
    </submittedName>
</protein>
<comment type="similarity">
    <text evidence="2">Belongs to the tellurite-resistance/dicarboxylate transporter (TDT) family.</text>
</comment>
<feature type="transmembrane region" description="Helical" evidence="8">
    <location>
        <begin position="123"/>
        <end position="145"/>
    </location>
</feature>
<feature type="transmembrane region" description="Helical" evidence="8">
    <location>
        <begin position="228"/>
        <end position="246"/>
    </location>
</feature>
<dbReference type="PANTHER" id="PTHR31686">
    <property type="match status" value="1"/>
</dbReference>
<evidence type="ECO:0000256" key="3">
    <source>
        <dbReference type="ARBA" id="ARBA00022448"/>
    </source>
</evidence>
<evidence type="ECO:0000313" key="10">
    <source>
        <dbReference type="Proteomes" id="UP000319255"/>
    </source>
</evidence>
<feature type="transmembrane region" description="Helical" evidence="8">
    <location>
        <begin position="82"/>
        <end position="103"/>
    </location>
</feature>
<keyword evidence="7 8" id="KW-0472">Membrane</keyword>
<feature type="transmembrane region" description="Helical" evidence="8">
    <location>
        <begin position="303"/>
        <end position="322"/>
    </location>
</feature>
<comment type="caution">
    <text evidence="9">The sequence shown here is derived from an EMBL/GenBank/DDBJ whole genome shotgun (WGS) entry which is preliminary data.</text>
</comment>
<dbReference type="InterPro" id="IPR038665">
    <property type="entry name" value="Voltage-dep_anion_channel_sf"/>
</dbReference>
<gene>
    <name evidence="9" type="ORF">FJM51_13785</name>
</gene>
<feature type="transmembrane region" description="Helical" evidence="8">
    <location>
        <begin position="50"/>
        <end position="70"/>
    </location>
</feature>
<sequence>MVEGRVMETGPELRGIVRRFTPNWFAVTMGTGGLALVLRQVPGAGLDAPALALWLLATVLFAVFSVLYAARWILFPREAARILAHPVMSMFLGTIPMGLTTVANGFLAFGPGLIGAAALPVALTLWAISAALALACGLGVPYLMFTRQEHGLERMTAVWLLPLVAAEVAAAGAAGLAPHLAGGAAAAMVIGGYVLWALSVPLAMSVLALLFLRLALHRLPEAEVGPSAWLTLGPIGTGALGLLLLGEAAPAAFAGGPLAAAGGAAFGLGILGGLVLWGYGLWWLGLALLKTARYLRSGLPFSLAWWAFTFPLAVFTLATLALGRLTGLGAFDLGGTLLAWLLAGLWLIVATRTARGALRGTLFFSPCLAGAPR</sequence>
<dbReference type="AlphaFoldDB" id="A0A501WJL0"/>
<dbReference type="InterPro" id="IPR051629">
    <property type="entry name" value="Sulfite_efflux_TDT"/>
</dbReference>
<keyword evidence="3" id="KW-0813">Transport</keyword>
<dbReference type="Gene3D" id="1.50.10.150">
    <property type="entry name" value="Voltage-dependent anion channel"/>
    <property type="match status" value="1"/>
</dbReference>
<evidence type="ECO:0000256" key="1">
    <source>
        <dbReference type="ARBA" id="ARBA00004651"/>
    </source>
</evidence>
<feature type="transmembrane region" description="Helical" evidence="8">
    <location>
        <begin position="20"/>
        <end position="38"/>
    </location>
</feature>
<dbReference type="PANTHER" id="PTHR31686:SF1">
    <property type="entry name" value="SULFITE EFFLUX PUMP SSU1"/>
    <property type="match status" value="1"/>
</dbReference>
<evidence type="ECO:0000313" key="9">
    <source>
        <dbReference type="EMBL" id="TPE49709.1"/>
    </source>
</evidence>
<dbReference type="OrthoDB" id="958273at2"/>
<evidence type="ECO:0000256" key="2">
    <source>
        <dbReference type="ARBA" id="ARBA00008566"/>
    </source>
</evidence>
<proteinExistence type="inferred from homology"/>